<dbReference type="AlphaFoldDB" id="A0A5C3EKQ8"/>
<keyword evidence="3" id="KW-1185">Reference proteome</keyword>
<evidence type="ECO:0000256" key="1">
    <source>
        <dbReference type="SAM" id="MobiDB-lite"/>
    </source>
</evidence>
<feature type="region of interest" description="Disordered" evidence="1">
    <location>
        <begin position="625"/>
        <end position="654"/>
    </location>
</feature>
<feature type="region of interest" description="Disordered" evidence="1">
    <location>
        <begin position="838"/>
        <end position="877"/>
    </location>
</feature>
<feature type="compositionally biased region" description="Acidic residues" evidence="1">
    <location>
        <begin position="988"/>
        <end position="1004"/>
    </location>
</feature>
<sequence length="1207" mass="130153">MDHYRASPSMSSSASSSADFSSPALPELSLDASLQRLHQQEDISASSLSSVALSRAWLCNTNHQQNNSSRTSSSSSSSSSDSPVGHHTTQAANAERKLTFRFPPPLTTPHEAQRQSPPPLNSAISTIEPALPARPRTSRGLIHPKPFLSSSRATSIASIAEVEPDQAGPKIVFGTPFAGNAFDQRRDDFPDTDEQFRRYSDSSASVGSRFSPKHTYIPIEEKKESVETRRPHASTTAAAEVANSGWTILFAPLQQGKTSEEDELDEAQDSILLPLLSSLEDQVEHLKSHLSKNSSSNQGSLVKSDIECFLDLSSVSVLPSTTLARLTPRSWSLAFDRFSQKESGKPDGTSALPLPYLYRETGLPIVALIRYTIVPRSMDESHSRMLANLDRTSSQAEPRATRLDLQTQDSNPWTRRESEMTVSLTDTGRLAASPMMVPSRSYPGNPRTPVRKSPLPYSPRTTAFSRDSARPLVDMALEVRGSPTSHSFSNQEFGNRTAEGNKLRSLSLAVAHPLSPIDSKAGQKTTSQLASGMTFGIDPQEEAQHDVKQQHPSSPTRQRYPSSRGSSQKSFPSHTTSLSTHSTRSTSIYSTRSRHLTGNESDIEEDTDADLGSRFWTQLSSLGEQVSRENKGVSEAHEAAVGRRRNSRNVSISSTASDASVFDYSPLGILVPSDGAFSTPGRDESSPHVSGGVSEAFKTLHNPLTTGAGVGRRRAYSSMIPMTGWKAGDSDMMTVEGQRNVAAIGDLPQVLMVDSSDNVGNGDSGDLITPTVATFQGRTRALSFQPAGTASMRSASDPIACGGRGEVWEEALNQLAERLNRPSQPLEPVNVVKQLDTATSSKSLLDPAPSTSSNTQAPKEPSSNTSTDFTSPPIQSSPLPGLFYDTWVERVDGAIDGDLGRRGSTFQSSPTGTLALAQDNRTLGAEMAGGMTRTSSSSSSSGSTMLGSTGSVHVLHESEWPRPVWREDRLMPTSASFLSVFSPRDGDQDSDEEEREDMMEDLALEDNLARRSEAHSRTSLNSVRPSRSHTVSAPHPASNVVATSSDVISGWADLAQRLRSPGSMRLLCLAAANWTPNDSDAPSDELQLDTSTGFDTLPTGLAVPFAPLARSQSLNGLIRTIDSWKADLIVPPSPSPPTDITVKEDQPRRLTRKKAALLGPIHIPRSSLSQDPQVGLQPKAITRVKRSLSNIFDLSSPVRPDAALDSM</sequence>
<organism evidence="2 3">
    <name type="scientific">Ustilago trichophora</name>
    <dbReference type="NCBI Taxonomy" id="86804"/>
    <lineage>
        <taxon>Eukaryota</taxon>
        <taxon>Fungi</taxon>
        <taxon>Dikarya</taxon>
        <taxon>Basidiomycota</taxon>
        <taxon>Ustilaginomycotina</taxon>
        <taxon>Ustilaginomycetes</taxon>
        <taxon>Ustilaginales</taxon>
        <taxon>Ustilaginaceae</taxon>
        <taxon>Ustilago</taxon>
    </lineage>
</organism>
<name>A0A5C3EKQ8_9BASI</name>
<feature type="region of interest" description="Disordered" evidence="1">
    <location>
        <begin position="541"/>
        <end position="609"/>
    </location>
</feature>
<feature type="region of interest" description="Disordered" evidence="1">
    <location>
        <begin position="929"/>
        <end position="949"/>
    </location>
</feature>
<gene>
    <name evidence="2" type="ORF">UTRI_05976_B</name>
</gene>
<feature type="compositionally biased region" description="Low complexity" evidence="1">
    <location>
        <begin position="573"/>
        <end position="591"/>
    </location>
</feature>
<feature type="compositionally biased region" description="Basic and acidic residues" evidence="1">
    <location>
        <begin position="1007"/>
        <end position="1016"/>
    </location>
</feature>
<dbReference type="Proteomes" id="UP000324022">
    <property type="component" value="Unassembled WGS sequence"/>
</dbReference>
<feature type="region of interest" description="Disordered" evidence="1">
    <location>
        <begin position="63"/>
        <end position="125"/>
    </location>
</feature>
<feature type="compositionally biased region" description="Basic and acidic residues" evidence="1">
    <location>
        <begin position="626"/>
        <end position="641"/>
    </location>
</feature>
<dbReference type="EMBL" id="OOIN01000037">
    <property type="protein sequence ID" value="SPO31223.1"/>
    <property type="molecule type" value="Genomic_DNA"/>
</dbReference>
<feature type="compositionally biased region" description="Polar residues" evidence="1">
    <location>
        <begin position="1017"/>
        <end position="1031"/>
    </location>
</feature>
<accession>A0A5C3EKQ8</accession>
<dbReference type="OrthoDB" id="2555397at2759"/>
<evidence type="ECO:0000313" key="2">
    <source>
        <dbReference type="EMBL" id="SPO31223.1"/>
    </source>
</evidence>
<proteinExistence type="predicted"/>
<feature type="compositionally biased region" description="Polar residues" evidence="1">
    <location>
        <begin position="550"/>
        <end position="572"/>
    </location>
</feature>
<feature type="region of interest" description="Disordered" evidence="1">
    <location>
        <begin position="1"/>
        <end position="24"/>
    </location>
</feature>
<feature type="compositionally biased region" description="Low complexity" evidence="1">
    <location>
        <begin position="68"/>
        <end position="82"/>
    </location>
</feature>
<feature type="region of interest" description="Disordered" evidence="1">
    <location>
        <begin position="976"/>
        <end position="1038"/>
    </location>
</feature>
<evidence type="ECO:0000313" key="3">
    <source>
        <dbReference type="Proteomes" id="UP000324022"/>
    </source>
</evidence>
<reference evidence="2 3" key="1">
    <citation type="submission" date="2018-03" db="EMBL/GenBank/DDBJ databases">
        <authorList>
            <person name="Guldener U."/>
        </authorList>
    </citation>
    <scope>NUCLEOTIDE SEQUENCE [LARGE SCALE GENOMIC DNA]</scope>
    <source>
        <strain evidence="2 3">NBRC100155</strain>
    </source>
</reference>
<protein>
    <submittedName>
        <fullName evidence="2">Uncharacterized protein</fullName>
    </submittedName>
</protein>
<feature type="region of interest" description="Disordered" evidence="1">
    <location>
        <begin position="434"/>
        <end position="463"/>
    </location>
</feature>